<name>A0A1G7FGW8_9FLAO</name>
<proteinExistence type="predicted"/>
<accession>A0A1G7FGW8</accession>
<gene>
    <name evidence="1" type="ORF">SAMN04487992_103251</name>
</gene>
<evidence type="ECO:0000313" key="1">
    <source>
        <dbReference type="EMBL" id="SDE75067.1"/>
    </source>
</evidence>
<keyword evidence="2" id="KW-1185">Reference proteome</keyword>
<dbReference type="AlphaFoldDB" id="A0A1G7FGW8"/>
<reference evidence="2" key="1">
    <citation type="submission" date="2016-10" db="EMBL/GenBank/DDBJ databases">
        <authorList>
            <person name="Varghese N."/>
            <person name="Submissions S."/>
        </authorList>
    </citation>
    <scope>NUCLEOTIDE SEQUENCE [LARGE SCALE GENOMIC DNA]</scope>
    <source>
        <strain evidence="2">DSM 24729</strain>
    </source>
</reference>
<protein>
    <submittedName>
        <fullName evidence="1">Uncharacterized protein</fullName>
    </submittedName>
</protein>
<organism evidence="1 2">
    <name type="scientific">Cellulophaga baltica</name>
    <dbReference type="NCBI Taxonomy" id="76594"/>
    <lineage>
        <taxon>Bacteria</taxon>
        <taxon>Pseudomonadati</taxon>
        <taxon>Bacteroidota</taxon>
        <taxon>Flavobacteriia</taxon>
        <taxon>Flavobacteriales</taxon>
        <taxon>Flavobacteriaceae</taxon>
        <taxon>Cellulophaga</taxon>
    </lineage>
</organism>
<evidence type="ECO:0000313" key="2">
    <source>
        <dbReference type="Proteomes" id="UP000182114"/>
    </source>
</evidence>
<dbReference type="EMBL" id="FNBD01000003">
    <property type="protein sequence ID" value="SDE75067.1"/>
    <property type="molecule type" value="Genomic_DNA"/>
</dbReference>
<dbReference type="Proteomes" id="UP000182114">
    <property type="component" value="Unassembled WGS sequence"/>
</dbReference>
<sequence>MENGDTYRVTVTENLTKLLDCEYFSDGQFTLSKNGIEVIIDLGDGTCDNKANIIYPNGVTEEVTL</sequence>
<dbReference type="RefSeq" id="WP_074537835.1">
    <property type="nucleotide sequence ID" value="NZ_FNBD01000003.1"/>
</dbReference>